<comment type="caution">
    <text evidence="8">The sequence shown here is derived from an EMBL/GenBank/DDBJ whole genome shotgun (WGS) entry which is preliminary data.</text>
</comment>
<proteinExistence type="inferred from homology"/>
<name>A0ABS0B025_9BACT</name>
<comment type="catalytic activity">
    <reaction evidence="1">
        <text>a 1,2-diacyl-sn-glycero-3-phosphocholine + H2O = a 1,2-diacyl-sn-glycero-3-phosphate + choline + H(+)</text>
        <dbReference type="Rhea" id="RHEA:14445"/>
        <dbReference type="ChEBI" id="CHEBI:15354"/>
        <dbReference type="ChEBI" id="CHEBI:15377"/>
        <dbReference type="ChEBI" id="CHEBI:15378"/>
        <dbReference type="ChEBI" id="CHEBI:57643"/>
        <dbReference type="ChEBI" id="CHEBI:58608"/>
        <dbReference type="EC" id="3.1.4.4"/>
    </reaction>
</comment>
<evidence type="ECO:0000313" key="8">
    <source>
        <dbReference type="EMBL" id="MBF5059729.1"/>
    </source>
</evidence>
<dbReference type="Gene3D" id="3.30.870.10">
    <property type="entry name" value="Endonuclease Chain A"/>
    <property type="match status" value="2"/>
</dbReference>
<sequence>MAHLFGPEDLSKSRLVFWTMLSIFQGHQNQKSECKLNQSLLKRSTLLPALLCAGLVFYATWVPLPTEKTPFHLYSTDKRDDLKKTLLSALKRAKHSITLHTYALTDQAVLSLLKKKGEKGMLVHLYYHKKASPELETLEWKNVHFHPIKGRGLMHEKIWIIDQKTLFLGSANLTTSSLKMHDNLMVGLYAPALAEALSQKRVEERVLEVGGRSLHYFSLPSQKGLEALLEALDQGEREVSAALFTFTHPLLVKKLIELHERGVKVSLTLDRTTSHGASKKALEALEEAGIRVKISSGLQLCHHKWAQIDQKILIIGSANWTAAAFEKNRDFILIIKMK</sequence>
<accession>A0ABS0B025</accession>
<dbReference type="PANTHER" id="PTHR43856">
    <property type="entry name" value="CARDIOLIPIN HYDROLASE"/>
    <property type="match status" value="1"/>
</dbReference>
<dbReference type="PROSITE" id="PS50035">
    <property type="entry name" value="PLD"/>
    <property type="match status" value="2"/>
</dbReference>
<evidence type="ECO:0000256" key="2">
    <source>
        <dbReference type="ARBA" id="ARBA00008664"/>
    </source>
</evidence>
<dbReference type="SMART" id="SM00155">
    <property type="entry name" value="PLDc"/>
    <property type="match status" value="2"/>
</dbReference>
<feature type="domain" description="PLD phosphodiesterase" evidence="7">
    <location>
        <begin position="297"/>
        <end position="324"/>
    </location>
</feature>
<dbReference type="Pfam" id="PF13091">
    <property type="entry name" value="PLDc_2"/>
    <property type="match status" value="2"/>
</dbReference>
<protein>
    <recommendedName>
        <fullName evidence="3">phospholipase D</fullName>
        <ecNumber evidence="3">3.1.4.4</ecNumber>
    </recommendedName>
</protein>
<gene>
    <name evidence="8" type="ORF">NEPTK9_001245</name>
</gene>
<dbReference type="EMBL" id="JAAEJV010000037">
    <property type="protein sequence ID" value="MBF5059729.1"/>
    <property type="molecule type" value="Genomic_DNA"/>
</dbReference>
<dbReference type="Proteomes" id="UP001194714">
    <property type="component" value="Unassembled WGS sequence"/>
</dbReference>
<reference evidence="8 9" key="1">
    <citation type="submission" date="2020-01" db="EMBL/GenBank/DDBJ databases">
        <title>Draft genome sequence of Cand. Neptunochlamydia vexilliferae K9.</title>
        <authorList>
            <person name="Schulz F."/>
            <person name="Koestlbacher S."/>
            <person name="Wascher F."/>
            <person name="Pizzetti I."/>
            <person name="Horn M."/>
        </authorList>
    </citation>
    <scope>NUCLEOTIDE SEQUENCE [LARGE SCALE GENOMIC DNA]</scope>
    <source>
        <strain evidence="8 9">K9</strain>
    </source>
</reference>
<dbReference type="InterPro" id="IPR001736">
    <property type="entry name" value="PLipase_D/transphosphatidylase"/>
</dbReference>
<evidence type="ECO:0000259" key="7">
    <source>
        <dbReference type="PROSITE" id="PS50035"/>
    </source>
</evidence>
<comment type="similarity">
    <text evidence="2">Belongs to the phospholipase D family.</text>
</comment>
<dbReference type="InterPro" id="IPR051406">
    <property type="entry name" value="PLD_domain"/>
</dbReference>
<keyword evidence="4" id="KW-0378">Hydrolase</keyword>
<keyword evidence="6" id="KW-0443">Lipid metabolism</keyword>
<dbReference type="PANTHER" id="PTHR43856:SF1">
    <property type="entry name" value="MITOCHONDRIAL CARDIOLIPIN HYDROLASE"/>
    <property type="match status" value="1"/>
</dbReference>
<feature type="domain" description="PLD phosphodiesterase" evidence="7">
    <location>
        <begin position="150"/>
        <end position="177"/>
    </location>
</feature>
<dbReference type="InterPro" id="IPR025202">
    <property type="entry name" value="PLD-like_dom"/>
</dbReference>
<evidence type="ECO:0000256" key="3">
    <source>
        <dbReference type="ARBA" id="ARBA00012027"/>
    </source>
</evidence>
<dbReference type="SUPFAM" id="SSF56024">
    <property type="entry name" value="Phospholipase D/nuclease"/>
    <property type="match status" value="2"/>
</dbReference>
<keyword evidence="9" id="KW-1185">Reference proteome</keyword>
<dbReference type="EC" id="3.1.4.4" evidence="3"/>
<evidence type="ECO:0000256" key="4">
    <source>
        <dbReference type="ARBA" id="ARBA00022801"/>
    </source>
</evidence>
<evidence type="ECO:0000313" key="9">
    <source>
        <dbReference type="Proteomes" id="UP001194714"/>
    </source>
</evidence>
<keyword evidence="5" id="KW-0442">Lipid degradation</keyword>
<organism evidence="8 9">
    <name type="scientific">Candidatus Neptunichlamydia vexilliferae</name>
    <dbReference type="NCBI Taxonomy" id="1651774"/>
    <lineage>
        <taxon>Bacteria</taxon>
        <taxon>Pseudomonadati</taxon>
        <taxon>Chlamydiota</taxon>
        <taxon>Chlamydiia</taxon>
        <taxon>Parachlamydiales</taxon>
        <taxon>Simkaniaceae</taxon>
        <taxon>Candidatus Neptunichlamydia</taxon>
    </lineage>
</organism>
<evidence type="ECO:0000256" key="5">
    <source>
        <dbReference type="ARBA" id="ARBA00022963"/>
    </source>
</evidence>
<evidence type="ECO:0000256" key="6">
    <source>
        <dbReference type="ARBA" id="ARBA00023098"/>
    </source>
</evidence>
<evidence type="ECO:0000256" key="1">
    <source>
        <dbReference type="ARBA" id="ARBA00000798"/>
    </source>
</evidence>